<feature type="transmembrane region" description="Helical" evidence="1">
    <location>
        <begin position="12"/>
        <end position="32"/>
    </location>
</feature>
<evidence type="ECO:0000313" key="2">
    <source>
        <dbReference type="EMBL" id="CTQ33017.1"/>
    </source>
</evidence>
<evidence type="ECO:0000256" key="1">
    <source>
        <dbReference type="SAM" id="Phobius"/>
    </source>
</evidence>
<dbReference type="STRING" id="282197.SAMN04488517_10737"/>
<keyword evidence="1" id="KW-0472">Membrane</keyword>
<protein>
    <submittedName>
        <fullName evidence="2">Uncharacterized protein</fullName>
    </submittedName>
</protein>
<gene>
    <name evidence="2" type="ORF">JAN5088_01792</name>
</gene>
<keyword evidence="1" id="KW-1133">Transmembrane helix</keyword>
<keyword evidence="3" id="KW-1185">Reference proteome</keyword>
<dbReference type="RefSeq" id="WP_055682471.1">
    <property type="nucleotide sequence ID" value="NZ_CANMUL010000005.1"/>
</dbReference>
<proteinExistence type="predicted"/>
<organism evidence="2 3">
    <name type="scientific">Jannaschia rubra</name>
    <dbReference type="NCBI Taxonomy" id="282197"/>
    <lineage>
        <taxon>Bacteria</taxon>
        <taxon>Pseudomonadati</taxon>
        <taxon>Pseudomonadota</taxon>
        <taxon>Alphaproteobacteria</taxon>
        <taxon>Rhodobacterales</taxon>
        <taxon>Roseobacteraceae</taxon>
        <taxon>Jannaschia</taxon>
    </lineage>
</organism>
<evidence type="ECO:0000313" key="3">
    <source>
        <dbReference type="Proteomes" id="UP000048908"/>
    </source>
</evidence>
<sequence length="212" mass="24078">MDAGTFLGIDARIWQALIAGSVVAAGWLWNGWRDRRDARRLRAERLRDYHKALFAEIRNALSAYWDEGEATEDSDRVLRRMEAEPDYVPFIPRERHDRVFAALVQDIEVLPRQTIDVVVAFYSQVDAIAALADDMRGEGYAESGPIRRIAIYSDWIEMRARAFALGQNVLRLIDTYSAHGPRAADRLLSDLGYVRVNTPDADPSDPEDRETG</sequence>
<dbReference type="OrthoDB" id="7836441at2"/>
<dbReference type="AlphaFoldDB" id="A0A0M6XQX9"/>
<accession>A0A0M6XQX9</accession>
<dbReference type="EMBL" id="CXPG01000017">
    <property type="protein sequence ID" value="CTQ33017.1"/>
    <property type="molecule type" value="Genomic_DNA"/>
</dbReference>
<name>A0A0M6XQX9_9RHOB</name>
<dbReference type="Proteomes" id="UP000048908">
    <property type="component" value="Unassembled WGS sequence"/>
</dbReference>
<reference evidence="2 3" key="1">
    <citation type="submission" date="2015-07" db="EMBL/GenBank/DDBJ databases">
        <authorList>
            <person name="Noorani M."/>
        </authorList>
    </citation>
    <scope>NUCLEOTIDE SEQUENCE [LARGE SCALE GENOMIC DNA]</scope>
    <source>
        <strain evidence="2 3">CECT 5088</strain>
    </source>
</reference>
<keyword evidence="1" id="KW-0812">Transmembrane</keyword>